<feature type="compositionally biased region" description="Basic residues" evidence="1">
    <location>
        <begin position="231"/>
        <end position="240"/>
    </location>
</feature>
<feature type="region of interest" description="Disordered" evidence="1">
    <location>
        <begin position="140"/>
        <end position="241"/>
    </location>
</feature>
<sequence length="258" mass="29082">MSLTRGQKFSFQTTTLSLGLVSYRSSDPHDPLLRNGQVLVFYFRTMTLSLGMVKSRPSAKQWSLISWLHRGPLRGNGDRFLYIKTLSFGMVIDSFCRIETLSVRMVVDSYRPSPMEWSLISVWSHHDPLQAEEERLGIGGHCGNRGNSPSNRAEEERLGIGGHCGNRGNSPSNREDERKGGGEKQRERESQELQETRSDRDGLAADERAELRPGRNPRAEGEMGAVGDTRRSRRWRRSRRVAGAASALISWSCIPVHE</sequence>
<reference evidence="2 3" key="1">
    <citation type="submission" date="2019-04" db="EMBL/GenBank/DDBJ databases">
        <title>An improved genome assembly and genetic linkage map for asparagus bean, Vigna unguiculata ssp. sesquipedialis.</title>
        <authorList>
            <person name="Xia Q."/>
            <person name="Zhang R."/>
            <person name="Dong Y."/>
        </authorList>
    </citation>
    <scope>NUCLEOTIDE SEQUENCE [LARGE SCALE GENOMIC DNA]</scope>
    <source>
        <tissue evidence="2">Leaf</tissue>
    </source>
</reference>
<evidence type="ECO:0000313" key="3">
    <source>
        <dbReference type="Proteomes" id="UP000501690"/>
    </source>
</evidence>
<organism evidence="2 3">
    <name type="scientific">Vigna unguiculata</name>
    <name type="common">Cowpea</name>
    <dbReference type="NCBI Taxonomy" id="3917"/>
    <lineage>
        <taxon>Eukaryota</taxon>
        <taxon>Viridiplantae</taxon>
        <taxon>Streptophyta</taxon>
        <taxon>Embryophyta</taxon>
        <taxon>Tracheophyta</taxon>
        <taxon>Spermatophyta</taxon>
        <taxon>Magnoliopsida</taxon>
        <taxon>eudicotyledons</taxon>
        <taxon>Gunneridae</taxon>
        <taxon>Pentapetalae</taxon>
        <taxon>rosids</taxon>
        <taxon>fabids</taxon>
        <taxon>Fabales</taxon>
        <taxon>Fabaceae</taxon>
        <taxon>Papilionoideae</taxon>
        <taxon>50 kb inversion clade</taxon>
        <taxon>NPAAA clade</taxon>
        <taxon>indigoferoid/millettioid clade</taxon>
        <taxon>Phaseoleae</taxon>
        <taxon>Vigna</taxon>
    </lineage>
</organism>
<evidence type="ECO:0000256" key="1">
    <source>
        <dbReference type="SAM" id="MobiDB-lite"/>
    </source>
</evidence>
<accession>A0A4D6KTI4</accession>
<dbReference type="AlphaFoldDB" id="A0A4D6KTI4"/>
<gene>
    <name evidence="2" type="ORF">DEO72_LG2g1711</name>
</gene>
<dbReference type="Proteomes" id="UP000501690">
    <property type="component" value="Linkage Group LG2"/>
</dbReference>
<evidence type="ECO:0000313" key="2">
    <source>
        <dbReference type="EMBL" id="QCD81386.1"/>
    </source>
</evidence>
<dbReference type="EMBL" id="CP039346">
    <property type="protein sequence ID" value="QCD81386.1"/>
    <property type="molecule type" value="Genomic_DNA"/>
</dbReference>
<feature type="compositionally biased region" description="Basic and acidic residues" evidence="1">
    <location>
        <begin position="173"/>
        <end position="221"/>
    </location>
</feature>
<keyword evidence="3" id="KW-1185">Reference proteome</keyword>
<proteinExistence type="predicted"/>
<name>A0A4D6KTI4_VIGUN</name>
<protein>
    <submittedName>
        <fullName evidence="2">Uncharacterized protein</fullName>
    </submittedName>
</protein>